<keyword evidence="1" id="KW-0812">Transmembrane</keyword>
<organism evidence="2 3">
    <name type="scientific">Rhizophagus irregularis</name>
    <dbReference type="NCBI Taxonomy" id="588596"/>
    <lineage>
        <taxon>Eukaryota</taxon>
        <taxon>Fungi</taxon>
        <taxon>Fungi incertae sedis</taxon>
        <taxon>Mucoromycota</taxon>
        <taxon>Glomeromycotina</taxon>
        <taxon>Glomeromycetes</taxon>
        <taxon>Glomerales</taxon>
        <taxon>Glomeraceae</taxon>
        <taxon>Rhizophagus</taxon>
    </lineage>
</organism>
<sequence>MSHISTSETGDIWIEGILSRGLTILTILIVIRSRSGILRVGLTVVIVAGIDSVVLVVIGVVVKKVVFTPNSTNLAWVIVASKVSVFSITTCPTKKGLRPLI</sequence>
<gene>
    <name evidence="2" type="ORF">RhiirC2_804612</name>
</gene>
<evidence type="ECO:0000256" key="1">
    <source>
        <dbReference type="SAM" id="Phobius"/>
    </source>
</evidence>
<keyword evidence="1" id="KW-0472">Membrane</keyword>
<dbReference type="EMBL" id="LLXL01009635">
    <property type="protein sequence ID" value="PKK42049.1"/>
    <property type="molecule type" value="Genomic_DNA"/>
</dbReference>
<evidence type="ECO:0000313" key="2">
    <source>
        <dbReference type="EMBL" id="PKK42049.1"/>
    </source>
</evidence>
<dbReference type="Proteomes" id="UP000233469">
    <property type="component" value="Unassembled WGS sequence"/>
</dbReference>
<name>A0A2N1KY51_9GLOM</name>
<keyword evidence="1" id="KW-1133">Transmembrane helix</keyword>
<protein>
    <submittedName>
        <fullName evidence="2">Uncharacterized protein</fullName>
    </submittedName>
</protein>
<reference evidence="2 3" key="1">
    <citation type="submission" date="2016-04" db="EMBL/GenBank/DDBJ databases">
        <title>Genome analyses suggest a sexual origin of heterokaryosis in a supposedly ancient asexual fungus.</title>
        <authorList>
            <person name="Ropars J."/>
            <person name="Sedzielewska K."/>
            <person name="Noel J."/>
            <person name="Charron P."/>
            <person name="Farinelli L."/>
            <person name="Marton T."/>
            <person name="Kruger M."/>
            <person name="Pelin A."/>
            <person name="Brachmann A."/>
            <person name="Corradi N."/>
        </authorList>
    </citation>
    <scope>NUCLEOTIDE SEQUENCE [LARGE SCALE GENOMIC DNA]</scope>
    <source>
        <strain evidence="2 3">C2</strain>
    </source>
</reference>
<comment type="caution">
    <text evidence="2">The sequence shown here is derived from an EMBL/GenBank/DDBJ whole genome shotgun (WGS) entry which is preliminary data.</text>
</comment>
<feature type="transmembrane region" description="Helical" evidence="1">
    <location>
        <begin position="38"/>
        <end position="62"/>
    </location>
</feature>
<dbReference type="AlphaFoldDB" id="A0A2N1KY51"/>
<accession>A0A2N1KY51</accession>
<reference evidence="2 3" key="2">
    <citation type="submission" date="2017-10" db="EMBL/GenBank/DDBJ databases">
        <title>Extensive intraspecific genome diversity in a model arbuscular mycorrhizal fungus.</title>
        <authorList>
            <person name="Chen E.C.H."/>
            <person name="Morin E."/>
            <person name="Baudet D."/>
            <person name="Noel J."/>
            <person name="Ndikumana S."/>
            <person name="Charron P."/>
            <person name="St-Onge C."/>
            <person name="Giorgi J."/>
            <person name="Grigoriev I.V."/>
            <person name="Roux C."/>
            <person name="Martin F.M."/>
            <person name="Corradi N."/>
        </authorList>
    </citation>
    <scope>NUCLEOTIDE SEQUENCE [LARGE SCALE GENOMIC DNA]</scope>
    <source>
        <strain evidence="2 3">C2</strain>
    </source>
</reference>
<evidence type="ECO:0000313" key="3">
    <source>
        <dbReference type="Proteomes" id="UP000233469"/>
    </source>
</evidence>
<feature type="transmembrane region" description="Helical" evidence="1">
    <location>
        <begin position="12"/>
        <end position="31"/>
    </location>
</feature>
<proteinExistence type="predicted"/>